<dbReference type="EMBL" id="FNCO01000009">
    <property type="protein sequence ID" value="SDH93190.1"/>
    <property type="molecule type" value="Genomic_DNA"/>
</dbReference>
<organism evidence="1 2">
    <name type="scientific">Pseudomonas abietaniphila</name>
    <dbReference type="NCBI Taxonomy" id="89065"/>
    <lineage>
        <taxon>Bacteria</taxon>
        <taxon>Pseudomonadati</taxon>
        <taxon>Pseudomonadota</taxon>
        <taxon>Gammaproteobacteria</taxon>
        <taxon>Pseudomonadales</taxon>
        <taxon>Pseudomonadaceae</taxon>
        <taxon>Pseudomonas</taxon>
    </lineage>
</organism>
<accession>A0A1G8GFT5</accession>
<keyword evidence="2" id="KW-1185">Reference proteome</keyword>
<dbReference type="Proteomes" id="UP000182894">
    <property type="component" value="Unassembled WGS sequence"/>
</dbReference>
<sequence>MKQRRRTPGTDDIRINVQDSSELKYWADKFSVSKDTIKSTVIAVGDSLTDVQRQLQLSHFA</sequence>
<evidence type="ECO:0000313" key="1">
    <source>
        <dbReference type="EMBL" id="SDH93190.1"/>
    </source>
</evidence>
<reference evidence="2" key="1">
    <citation type="submission" date="2016-10" db="EMBL/GenBank/DDBJ databases">
        <authorList>
            <person name="Varghese N."/>
            <person name="Submissions S."/>
        </authorList>
    </citation>
    <scope>NUCLEOTIDE SEQUENCE [LARGE SCALE GENOMIC DNA]</scope>
    <source>
        <strain evidence="2">ATCC 700689</strain>
    </source>
</reference>
<evidence type="ECO:0008006" key="3">
    <source>
        <dbReference type="Google" id="ProtNLM"/>
    </source>
</evidence>
<gene>
    <name evidence="1" type="ORF">SAMN05216605_109126</name>
</gene>
<name>A0A1G8GFT5_9PSED</name>
<protein>
    <recommendedName>
        <fullName evidence="3">DUF3606 domain-containing protein</fullName>
    </recommendedName>
</protein>
<dbReference type="RefSeq" id="WP_074754187.1">
    <property type="nucleotide sequence ID" value="NZ_FNCO01000009.1"/>
</dbReference>
<dbReference type="AlphaFoldDB" id="A0A1G8GFT5"/>
<dbReference type="InterPro" id="IPR022037">
    <property type="entry name" value="DUF3606"/>
</dbReference>
<evidence type="ECO:0000313" key="2">
    <source>
        <dbReference type="Proteomes" id="UP000182894"/>
    </source>
</evidence>
<dbReference type="Pfam" id="PF12244">
    <property type="entry name" value="DUF3606"/>
    <property type="match status" value="1"/>
</dbReference>
<proteinExistence type="predicted"/>